<dbReference type="NCBIfam" id="TIGR02198">
    <property type="entry name" value="rfaE_dom_I"/>
    <property type="match status" value="1"/>
</dbReference>
<dbReference type="OrthoDB" id="9802794at2"/>
<organism evidence="4 5">
    <name type="scientific">Desulfotignum phosphitoxidans DSM 13687</name>
    <dbReference type="NCBI Taxonomy" id="1286635"/>
    <lineage>
        <taxon>Bacteria</taxon>
        <taxon>Pseudomonadati</taxon>
        <taxon>Thermodesulfobacteriota</taxon>
        <taxon>Desulfobacteria</taxon>
        <taxon>Desulfobacterales</taxon>
        <taxon>Desulfobacteraceae</taxon>
        <taxon>Desulfotignum</taxon>
    </lineage>
</organism>
<evidence type="ECO:0000313" key="4">
    <source>
        <dbReference type="EMBL" id="EMS78784.1"/>
    </source>
</evidence>
<keyword evidence="5" id="KW-1185">Reference proteome</keyword>
<dbReference type="GO" id="GO:0033786">
    <property type="term" value="F:heptose-1-phosphate adenylyltransferase activity"/>
    <property type="evidence" value="ECO:0007669"/>
    <property type="project" value="TreeGrafter"/>
</dbReference>
<feature type="domain" description="Carbohydrate kinase PfkB" evidence="3">
    <location>
        <begin position="12"/>
        <end position="309"/>
    </location>
</feature>
<evidence type="ECO:0000259" key="3">
    <source>
        <dbReference type="Pfam" id="PF00294"/>
    </source>
</evidence>
<evidence type="ECO:0000313" key="5">
    <source>
        <dbReference type="Proteomes" id="UP000014216"/>
    </source>
</evidence>
<dbReference type="Gene3D" id="3.40.1190.20">
    <property type="match status" value="1"/>
</dbReference>
<dbReference type="Proteomes" id="UP000014216">
    <property type="component" value="Unassembled WGS sequence"/>
</dbReference>
<comment type="caution">
    <text evidence="4">The sequence shown here is derived from an EMBL/GenBank/DDBJ whole genome shotgun (WGS) entry which is preliminary data.</text>
</comment>
<dbReference type="AlphaFoldDB" id="S0G021"/>
<dbReference type="InterPro" id="IPR029056">
    <property type="entry name" value="Ribokinase-like"/>
</dbReference>
<dbReference type="GO" id="GO:0016773">
    <property type="term" value="F:phosphotransferase activity, alcohol group as acceptor"/>
    <property type="evidence" value="ECO:0007669"/>
    <property type="project" value="InterPro"/>
</dbReference>
<keyword evidence="4" id="KW-0548">Nucleotidyltransferase</keyword>
<dbReference type="PANTHER" id="PTHR46969">
    <property type="entry name" value="BIFUNCTIONAL PROTEIN HLDE"/>
    <property type="match status" value="1"/>
</dbReference>
<dbReference type="GO" id="GO:0005829">
    <property type="term" value="C:cytosol"/>
    <property type="evidence" value="ECO:0007669"/>
    <property type="project" value="TreeGrafter"/>
</dbReference>
<dbReference type="InterPro" id="IPR011913">
    <property type="entry name" value="RfaE_dom_I"/>
</dbReference>
<gene>
    <name evidence="4" type="primary">rfaE</name>
    <name evidence="4" type="ORF">Dpo_7c02600</name>
</gene>
<dbReference type="EMBL" id="APJX01000007">
    <property type="protein sequence ID" value="EMS78784.1"/>
    <property type="molecule type" value="Genomic_DNA"/>
</dbReference>
<dbReference type="Pfam" id="PF00294">
    <property type="entry name" value="PfkB"/>
    <property type="match status" value="1"/>
</dbReference>
<name>S0G021_9BACT</name>
<protein>
    <submittedName>
        <fullName evidence="4">D-beta-D-heptose 7-phosphotransferase RfaE</fullName>
        <ecNumber evidence="4">2.7.1.167</ecNumber>
        <ecNumber evidence="4">2.7.7.70</ecNumber>
    </submittedName>
</protein>
<keyword evidence="2" id="KW-0418">Kinase</keyword>
<evidence type="ECO:0000256" key="1">
    <source>
        <dbReference type="ARBA" id="ARBA00022679"/>
    </source>
</evidence>
<dbReference type="PANTHER" id="PTHR46969:SF1">
    <property type="entry name" value="BIFUNCTIONAL PROTEIN HLDE"/>
    <property type="match status" value="1"/>
</dbReference>
<accession>S0G021</accession>
<evidence type="ECO:0000256" key="2">
    <source>
        <dbReference type="ARBA" id="ARBA00022777"/>
    </source>
</evidence>
<reference evidence="4 5" key="1">
    <citation type="journal article" date="2013" name="Genome Announc.">
        <title>Draft Genome Sequence of Desulfotignum phosphitoxidans DSM 13687 Strain FiPS-3.</title>
        <authorList>
            <person name="Poehlein A."/>
            <person name="Daniel R."/>
            <person name="Simeonova D.D."/>
        </authorList>
    </citation>
    <scope>NUCLEOTIDE SEQUENCE [LARGE SCALE GENOMIC DNA]</scope>
    <source>
        <strain evidence="4 5">DSM 13687</strain>
    </source>
</reference>
<keyword evidence="1 4" id="KW-0808">Transferase</keyword>
<dbReference type="PATRIC" id="fig|1286635.3.peg.3439"/>
<proteinExistence type="predicted"/>
<dbReference type="InterPro" id="IPR011611">
    <property type="entry name" value="PfkB_dom"/>
</dbReference>
<dbReference type="EC" id="2.7.1.167" evidence="4"/>
<dbReference type="CDD" id="cd01172">
    <property type="entry name" value="RfaE_like"/>
    <property type="match status" value="1"/>
</dbReference>
<dbReference type="GO" id="GO:0033785">
    <property type="term" value="F:heptose 7-phosphate kinase activity"/>
    <property type="evidence" value="ECO:0007669"/>
    <property type="project" value="UniProtKB-EC"/>
</dbReference>
<sequence length="322" mass="34275">MTMDIDRFQQIRVLVIGDLMIDEYLWGRVDRISPEAPVPVVAVERENHTLGGAGNVINNLTAMGAQVSAIGTAGTGKAGRMILEKLKDSGVCTHGIISEPDRPTTLKTRIIASSQQVLRIDREVRRPISPETLARLKDIMTGMMDQVDLIIISDYDKGLVTSELVAHTVDLARKHGVLTLADPKSLKFDKYARVSVLTPNQKEAAVAANMDITCQKDLFAAGESLLNTVALDRLVITCGKHGMVLFEKNAAPHVIASRARQVFDVSGAGDTVISLLGLGLASGASFLDSAVVANAGAGIVVGKVGTATPTMAELKKVLDGKE</sequence>
<dbReference type="SUPFAM" id="SSF53613">
    <property type="entry name" value="Ribokinase-like"/>
    <property type="match status" value="1"/>
</dbReference>
<dbReference type="EC" id="2.7.7.70" evidence="4"/>